<dbReference type="InterPro" id="IPR017850">
    <property type="entry name" value="Alkaline_phosphatase_core_sf"/>
</dbReference>
<dbReference type="SUPFAM" id="SSF53649">
    <property type="entry name" value="Alkaline phosphatase-like"/>
    <property type="match status" value="1"/>
</dbReference>
<sequence>MLTNCGPPLVTPPPFEEDTPRLMLFLVIDQFSQEYLVRMRQVLSGGFGYLLDNGVVFTNAHQNHANTVTGAGHATLATGSYPRRSGIIGNGWYDRETGEEIYSVEDEQHHRSPSNLLVTTIGDWLKDMDPHSKIFAASGKDRSAILTGGHQADGAFWDSDGNWETSSYYSEPDWLDVFNDRKWLDQFFGKLWEPLPVEDDVLKELSIVTLDEGIYQRSFPYAFGSKSLLPNSDFYDALKSSPFSDMYLAELAKTIIVEEELGTDEHPDFLGLAFSAVDSVGHDFGPHSREVLDTILRLDQTLADLLKFVDQLIGLDNVVISLSSDHGVVPIPAYRESVGNWGEQADMDDIACFQTAGRVLNERYGDTDWLKVGRYLNDEMIEAAGIGRSKIEGEIAALLATCDSVEHVWTRGELLATEPTSAAEQPAEGEAYFRQLFFNSYHSERSPDFSLQYAPYYLDSMGRGSSHGTPYKYDTWVPFIVIAPGFGSQQISDRVHTADMGPTLASIMGIETPTNLDGVDLSASPGTMRSSRERNQ</sequence>
<dbReference type="PANTHER" id="PTHR10151:SF120">
    <property type="entry name" value="BIS(5'-ADENOSYL)-TRIPHOSPHATASE"/>
    <property type="match status" value="1"/>
</dbReference>
<evidence type="ECO:0008006" key="6">
    <source>
        <dbReference type="Google" id="ProtNLM"/>
    </source>
</evidence>
<accession>A0A381PH86</accession>
<organism evidence="5">
    <name type="scientific">marine metagenome</name>
    <dbReference type="NCBI Taxonomy" id="408172"/>
    <lineage>
        <taxon>unclassified sequences</taxon>
        <taxon>metagenomes</taxon>
        <taxon>ecological metagenomes</taxon>
    </lineage>
</organism>
<evidence type="ECO:0000313" key="5">
    <source>
        <dbReference type="EMBL" id="SUZ66342.1"/>
    </source>
</evidence>
<evidence type="ECO:0000256" key="4">
    <source>
        <dbReference type="SAM" id="MobiDB-lite"/>
    </source>
</evidence>
<dbReference type="Pfam" id="PF01663">
    <property type="entry name" value="Phosphodiest"/>
    <property type="match status" value="1"/>
</dbReference>
<feature type="region of interest" description="Disordered" evidence="4">
    <location>
        <begin position="515"/>
        <end position="536"/>
    </location>
</feature>
<dbReference type="InterPro" id="IPR002591">
    <property type="entry name" value="Phosphodiest/P_Trfase"/>
</dbReference>
<protein>
    <recommendedName>
        <fullName evidence="6">Alkaline phosphatase family protein</fullName>
    </recommendedName>
</protein>
<dbReference type="PANTHER" id="PTHR10151">
    <property type="entry name" value="ECTONUCLEOTIDE PYROPHOSPHATASE/PHOSPHODIESTERASE"/>
    <property type="match status" value="1"/>
</dbReference>
<keyword evidence="3" id="KW-0732">Signal</keyword>
<dbReference type="PIRSF" id="PIRSF031924">
    <property type="entry name" value="Pi-irrepressible_AP"/>
    <property type="match status" value="1"/>
</dbReference>
<dbReference type="CDD" id="cd16016">
    <property type="entry name" value="AP-SPAP"/>
    <property type="match status" value="1"/>
</dbReference>
<dbReference type="AlphaFoldDB" id="A0A381PH86"/>
<dbReference type="GO" id="GO:0004035">
    <property type="term" value="F:alkaline phosphatase activity"/>
    <property type="evidence" value="ECO:0007669"/>
    <property type="project" value="InterPro"/>
</dbReference>
<keyword evidence="1" id="KW-0597">Phosphoprotein</keyword>
<name>A0A381PH86_9ZZZZ</name>
<dbReference type="Gene3D" id="3.40.720.10">
    <property type="entry name" value="Alkaline Phosphatase, subunit A"/>
    <property type="match status" value="1"/>
</dbReference>
<evidence type="ECO:0000256" key="3">
    <source>
        <dbReference type="ARBA" id="ARBA00022729"/>
    </source>
</evidence>
<dbReference type="GO" id="GO:0046872">
    <property type="term" value="F:metal ion binding"/>
    <property type="evidence" value="ECO:0007669"/>
    <property type="project" value="UniProtKB-KW"/>
</dbReference>
<reference evidence="5" key="1">
    <citation type="submission" date="2018-05" db="EMBL/GenBank/DDBJ databases">
        <authorList>
            <person name="Lanie J.A."/>
            <person name="Ng W.-L."/>
            <person name="Kazmierczak K.M."/>
            <person name="Andrzejewski T.M."/>
            <person name="Davidsen T.M."/>
            <person name="Wayne K.J."/>
            <person name="Tettelin H."/>
            <person name="Glass J.I."/>
            <person name="Rusch D."/>
            <person name="Podicherti R."/>
            <person name="Tsui H.-C.T."/>
            <person name="Winkler M.E."/>
        </authorList>
    </citation>
    <scope>NUCLEOTIDE SEQUENCE</scope>
</reference>
<evidence type="ECO:0000256" key="2">
    <source>
        <dbReference type="ARBA" id="ARBA00022723"/>
    </source>
</evidence>
<dbReference type="InterPro" id="IPR026263">
    <property type="entry name" value="Alkaline_phosphatase_prok"/>
</dbReference>
<keyword evidence="2" id="KW-0479">Metal-binding</keyword>
<proteinExistence type="predicted"/>
<dbReference type="EMBL" id="UINC01000982">
    <property type="protein sequence ID" value="SUZ66342.1"/>
    <property type="molecule type" value="Genomic_DNA"/>
</dbReference>
<gene>
    <name evidence="5" type="ORF">METZ01_LOCUS19196</name>
</gene>
<dbReference type="Gene3D" id="3.30.1360.150">
    <property type="match status" value="1"/>
</dbReference>
<evidence type="ECO:0000256" key="1">
    <source>
        <dbReference type="ARBA" id="ARBA00022553"/>
    </source>
</evidence>